<dbReference type="AlphaFoldDB" id="A0A542EHH0"/>
<evidence type="ECO:0000313" key="2">
    <source>
        <dbReference type="Proteomes" id="UP000320806"/>
    </source>
</evidence>
<name>A0A542EHH0_9MICO</name>
<reference evidence="1 2" key="1">
    <citation type="submission" date="2019-06" db="EMBL/GenBank/DDBJ databases">
        <title>Sequencing the genomes of 1000 actinobacteria strains.</title>
        <authorList>
            <person name="Klenk H.-P."/>
        </authorList>
    </citation>
    <scope>NUCLEOTIDE SEQUENCE [LARGE SCALE GENOMIC DNA]</scope>
    <source>
        <strain evidence="1 2">DSM 19828</strain>
    </source>
</reference>
<dbReference type="RefSeq" id="WP_141928537.1">
    <property type="nucleotide sequence ID" value="NZ_BAABCI010000027.1"/>
</dbReference>
<comment type="caution">
    <text evidence="1">The sequence shown here is derived from an EMBL/GenBank/DDBJ whole genome shotgun (WGS) entry which is preliminary data.</text>
</comment>
<evidence type="ECO:0000313" key="1">
    <source>
        <dbReference type="EMBL" id="TQJ14782.1"/>
    </source>
</evidence>
<accession>A0A542EHH0</accession>
<sequence length="216" mass="23597">MQNEHRTQPAEVLNPEAGMYRITADPDLLAACERAIDATYAEHPYYAARFAERGRSFSTTDSGWLVHTSGQGVEHATEQIAWLSRVLASRGMPTVLLEHHLGLLADEVRAVPGNDDRANVLSQVAQQMTTQRTAVIDARSTARLERDFDEATAAEPDRVARIGLLIVSAVADEVRGLVNVETSLRTWVADPARFSCAWIDAVDTCSKAARAAVRTA</sequence>
<proteinExistence type="predicted"/>
<dbReference type="Proteomes" id="UP000320806">
    <property type="component" value="Unassembled WGS sequence"/>
</dbReference>
<dbReference type="EMBL" id="VFMO01000001">
    <property type="protein sequence ID" value="TQJ14782.1"/>
    <property type="molecule type" value="Genomic_DNA"/>
</dbReference>
<protein>
    <submittedName>
        <fullName evidence="1">Uncharacterized protein</fullName>
    </submittedName>
</protein>
<keyword evidence="2" id="KW-1185">Reference proteome</keyword>
<gene>
    <name evidence="1" type="ORF">FB459_2290</name>
</gene>
<dbReference type="OrthoDB" id="4860595at2"/>
<organism evidence="1 2">
    <name type="scientific">Yimella lutea</name>
    <dbReference type="NCBI Taxonomy" id="587872"/>
    <lineage>
        <taxon>Bacteria</taxon>
        <taxon>Bacillati</taxon>
        <taxon>Actinomycetota</taxon>
        <taxon>Actinomycetes</taxon>
        <taxon>Micrococcales</taxon>
        <taxon>Dermacoccaceae</taxon>
        <taxon>Yimella</taxon>
    </lineage>
</organism>